<dbReference type="PANTHER" id="PTHR12703:SF4">
    <property type="entry name" value="TRANSMEMBRANE PROTEIN 33"/>
    <property type="match status" value="1"/>
</dbReference>
<feature type="region of interest" description="Disordered" evidence="6">
    <location>
        <begin position="1"/>
        <end position="28"/>
    </location>
</feature>
<dbReference type="EMBL" id="SEYY01000729">
    <property type="protein sequence ID" value="KAB7506599.1"/>
    <property type="molecule type" value="Genomic_DNA"/>
</dbReference>
<dbReference type="PANTHER" id="PTHR12703">
    <property type="entry name" value="TRANSMEMBRANE PROTEIN 33"/>
    <property type="match status" value="1"/>
</dbReference>
<keyword evidence="9" id="KW-1185">Reference proteome</keyword>
<evidence type="ECO:0000256" key="4">
    <source>
        <dbReference type="ARBA" id="ARBA00022989"/>
    </source>
</evidence>
<reference evidence="8 9" key="1">
    <citation type="journal article" date="2019" name="PLoS Biol.">
        <title>Sex chromosomes control vertical transmission of feminizing Wolbachia symbionts in an isopod.</title>
        <authorList>
            <person name="Becking T."/>
            <person name="Chebbi M.A."/>
            <person name="Giraud I."/>
            <person name="Moumen B."/>
            <person name="Laverre T."/>
            <person name="Caubet Y."/>
            <person name="Peccoud J."/>
            <person name="Gilbert C."/>
            <person name="Cordaux R."/>
        </authorList>
    </citation>
    <scope>NUCLEOTIDE SEQUENCE [LARGE SCALE GENOMIC DNA]</scope>
    <source>
        <strain evidence="8">ANa2</strain>
        <tissue evidence="8">Whole body excluding digestive tract and cuticle</tissue>
    </source>
</reference>
<dbReference type="GO" id="GO:0005783">
    <property type="term" value="C:endoplasmic reticulum"/>
    <property type="evidence" value="ECO:0007669"/>
    <property type="project" value="TreeGrafter"/>
</dbReference>
<evidence type="ECO:0000313" key="9">
    <source>
        <dbReference type="Proteomes" id="UP000326759"/>
    </source>
</evidence>
<comment type="caution">
    <text evidence="8">The sequence shown here is derived from an EMBL/GenBank/DDBJ whole genome shotgun (WGS) entry which is preliminary data.</text>
</comment>
<dbReference type="Proteomes" id="UP000326759">
    <property type="component" value="Unassembled WGS sequence"/>
</dbReference>
<gene>
    <name evidence="8" type="primary">Kr-h2</name>
    <name evidence="8" type="ORF">Anas_00878</name>
</gene>
<organism evidence="8 9">
    <name type="scientific">Armadillidium nasatum</name>
    <dbReference type="NCBI Taxonomy" id="96803"/>
    <lineage>
        <taxon>Eukaryota</taxon>
        <taxon>Metazoa</taxon>
        <taxon>Ecdysozoa</taxon>
        <taxon>Arthropoda</taxon>
        <taxon>Crustacea</taxon>
        <taxon>Multicrustacea</taxon>
        <taxon>Malacostraca</taxon>
        <taxon>Eumalacostraca</taxon>
        <taxon>Peracarida</taxon>
        <taxon>Isopoda</taxon>
        <taxon>Oniscidea</taxon>
        <taxon>Crinocheta</taxon>
        <taxon>Armadillidiidae</taxon>
        <taxon>Armadillidium</taxon>
    </lineage>
</organism>
<evidence type="ECO:0000256" key="6">
    <source>
        <dbReference type="SAM" id="MobiDB-lite"/>
    </source>
</evidence>
<evidence type="ECO:0000256" key="2">
    <source>
        <dbReference type="ARBA" id="ARBA00007322"/>
    </source>
</evidence>
<dbReference type="InterPro" id="IPR005344">
    <property type="entry name" value="TMEM33/Pom33"/>
</dbReference>
<keyword evidence="3 7" id="KW-0812">Transmembrane</keyword>
<comment type="similarity">
    <text evidence="2">Belongs to the PER33/POM33 family.</text>
</comment>
<feature type="transmembrane region" description="Helical" evidence="7">
    <location>
        <begin position="184"/>
        <end position="208"/>
    </location>
</feature>
<protein>
    <submittedName>
        <fullName evidence="8">Krueppel-like protein 2</fullName>
    </submittedName>
</protein>
<evidence type="ECO:0000256" key="7">
    <source>
        <dbReference type="SAM" id="Phobius"/>
    </source>
</evidence>
<dbReference type="Pfam" id="PF03661">
    <property type="entry name" value="TMEM33_Pom33"/>
    <property type="match status" value="1"/>
</dbReference>
<evidence type="ECO:0000313" key="8">
    <source>
        <dbReference type="EMBL" id="KAB7506599.1"/>
    </source>
</evidence>
<keyword evidence="5 7" id="KW-0472">Membrane</keyword>
<feature type="transmembrane region" description="Helical" evidence="7">
    <location>
        <begin position="114"/>
        <end position="140"/>
    </location>
</feature>
<dbReference type="AlphaFoldDB" id="A0A5N5TKC1"/>
<dbReference type="GO" id="GO:0016020">
    <property type="term" value="C:membrane"/>
    <property type="evidence" value="ECO:0007669"/>
    <property type="project" value="UniProtKB-SubCell"/>
</dbReference>
<evidence type="ECO:0000256" key="3">
    <source>
        <dbReference type="ARBA" id="ARBA00022692"/>
    </source>
</evidence>
<comment type="subcellular location">
    <subcellularLocation>
        <location evidence="1">Membrane</location>
        <topology evidence="1">Multi-pass membrane protein</topology>
    </subcellularLocation>
</comment>
<evidence type="ECO:0000256" key="5">
    <source>
        <dbReference type="ARBA" id="ARBA00023136"/>
    </source>
</evidence>
<accession>A0A5N5TKC1</accession>
<dbReference type="GO" id="GO:0071786">
    <property type="term" value="P:endoplasmic reticulum tubular network organization"/>
    <property type="evidence" value="ECO:0007669"/>
    <property type="project" value="TreeGrafter"/>
</dbReference>
<name>A0A5N5TKC1_9CRUS</name>
<feature type="transmembrane region" description="Helical" evidence="7">
    <location>
        <begin position="46"/>
        <end position="67"/>
    </location>
</feature>
<keyword evidence="4 7" id="KW-1133">Transmembrane helix</keyword>
<dbReference type="InterPro" id="IPR051645">
    <property type="entry name" value="PER33/POM33_regulator"/>
</dbReference>
<dbReference type="OrthoDB" id="5581259at2759"/>
<proteinExistence type="inferred from homology"/>
<dbReference type="GO" id="GO:0061024">
    <property type="term" value="P:membrane organization"/>
    <property type="evidence" value="ECO:0007669"/>
    <property type="project" value="TreeGrafter"/>
</dbReference>
<evidence type="ECO:0000256" key="1">
    <source>
        <dbReference type="ARBA" id="ARBA00004141"/>
    </source>
</evidence>
<sequence length="271" mass="30704">MPDSNQDPQRPGDQDNITGTGTGTGPGTRRGFEGLKVYALEHKIDIALWATRALTLLFCFSYILPIFGSASSSYQKALMSNAASSALRLHQRIPSIQFTRESFVTLIMEDSAHYLFYSIIFMYSAPITMVLVPIFLFALLHFASFTLRLLDILGRNNALLSRFLISLVEFQQRNMLRGAAFVEIFLMPLAVVSVFMGRVSLLTPVLYYRFLSMRYSSRRNAYTRTMFYELRMSATYAVDRPGVPQFIRSFVHKIITFTSSLAPPIVPSQNQ</sequence>